<dbReference type="EMBL" id="BQXO01000004">
    <property type="protein sequence ID" value="GKT06266.1"/>
    <property type="molecule type" value="Genomic_DNA"/>
</dbReference>
<accession>A0ABQ5JSV6</accession>
<keyword evidence="1" id="KW-0812">Transmembrane</keyword>
<feature type="transmembrane region" description="Helical" evidence="1">
    <location>
        <begin position="94"/>
        <end position="116"/>
    </location>
</feature>
<feature type="transmembrane region" description="Helical" evidence="1">
    <location>
        <begin position="49"/>
        <end position="74"/>
    </location>
</feature>
<protein>
    <recommendedName>
        <fullName evidence="4">Prepilin type IV endopeptidase peptidase domain-containing protein</fullName>
    </recommendedName>
</protein>
<sequence>MTGVVGVLSYETRTPQQFLLQLLFILILLALSVTDAVQLQVPVLGLLGLLLTGLLLNPPTVYHLLMVIICYLLLNKCRFTDQWLGKGDLDFFAISWLTFDFQTATLTIFMASIMALANNFRRDGQTRLPFFPYLWVATGLVILWQTSHQ</sequence>
<proteinExistence type="predicted"/>
<feature type="transmembrane region" description="Helical" evidence="1">
    <location>
        <begin position="128"/>
        <end position="146"/>
    </location>
</feature>
<keyword evidence="3" id="KW-1185">Reference proteome</keyword>
<feature type="transmembrane region" description="Helical" evidence="1">
    <location>
        <begin position="18"/>
        <end position="37"/>
    </location>
</feature>
<comment type="caution">
    <text evidence="2">The sequence shown here is derived from an EMBL/GenBank/DDBJ whole genome shotgun (WGS) entry which is preliminary data.</text>
</comment>
<evidence type="ECO:0008006" key="4">
    <source>
        <dbReference type="Google" id="ProtNLM"/>
    </source>
</evidence>
<keyword evidence="1" id="KW-0472">Membrane</keyword>
<gene>
    <name evidence="2" type="ORF">JCM31185_15530</name>
</gene>
<reference evidence="2 3" key="1">
    <citation type="submission" date="2022-03" db="EMBL/GenBank/DDBJ databases">
        <title>Draft genome sequence of Furfurilactobacillus curtus JCM 31185.</title>
        <authorList>
            <person name="Suzuki S."/>
            <person name="Endo A."/>
            <person name="Kajikawa A."/>
        </authorList>
    </citation>
    <scope>NUCLEOTIDE SEQUENCE [LARGE SCALE GENOMIC DNA]</scope>
    <source>
        <strain evidence="2 3">JCM 31185</strain>
    </source>
</reference>
<name>A0ABQ5JSV6_9LACO</name>
<evidence type="ECO:0000313" key="3">
    <source>
        <dbReference type="Proteomes" id="UP001628078"/>
    </source>
</evidence>
<evidence type="ECO:0000256" key="1">
    <source>
        <dbReference type="SAM" id="Phobius"/>
    </source>
</evidence>
<organism evidence="2 3">
    <name type="scientific">Furfurilactobacillus curtus</name>
    <dbReference type="NCBI Taxonomy" id="1746200"/>
    <lineage>
        <taxon>Bacteria</taxon>
        <taxon>Bacillati</taxon>
        <taxon>Bacillota</taxon>
        <taxon>Bacilli</taxon>
        <taxon>Lactobacillales</taxon>
        <taxon>Lactobacillaceae</taxon>
        <taxon>Furfurilactobacillus</taxon>
    </lineage>
</organism>
<keyword evidence="1" id="KW-1133">Transmembrane helix</keyword>
<dbReference type="Proteomes" id="UP001628078">
    <property type="component" value="Unassembled WGS sequence"/>
</dbReference>
<evidence type="ECO:0000313" key="2">
    <source>
        <dbReference type="EMBL" id="GKT06266.1"/>
    </source>
</evidence>